<dbReference type="SUPFAM" id="SSF52540">
    <property type="entry name" value="P-loop containing nucleoside triphosphate hydrolases"/>
    <property type="match status" value="1"/>
</dbReference>
<dbReference type="Proteomes" id="UP000741013">
    <property type="component" value="Unassembled WGS sequence"/>
</dbReference>
<dbReference type="Gene3D" id="1.25.40.10">
    <property type="entry name" value="Tetratricopeptide repeat domain"/>
    <property type="match status" value="2"/>
</dbReference>
<dbReference type="InterPro" id="IPR002182">
    <property type="entry name" value="NB-ARC"/>
</dbReference>
<dbReference type="SMART" id="SM00530">
    <property type="entry name" value="HTH_XRE"/>
    <property type="match status" value="1"/>
</dbReference>
<sequence>MHSEPIRTAADLGRDLKRWTRRRPSGPVKVATLAKRLNLSQSTLYAYLAGTTLPPAEVFDDLLDELGVPAGERRRLCDARDALHGARGRAVAVPRELPADLAGFTGRDAELATLDAVRTDPAGVRISVISGAAGVGKTALAVRWSHRVAERFPDGCLYADLQGYSPVEPRRAADVLGRFLRSLGVPGDHVPDDEQERAARFRSRLAGQRVLLVLDNALDADQVRPLLPGGPDCFVVLTSRTDLAGLLVEPGARRVELRPLELDDGVALLRTHLGPRAEEAPDALRSLAEQCGGLPLALRIVAAQAAGRPVTELVAELADQGTDLLDVGDPGTAIGTVFSWSLRHLDARAVADFHSFGRHPARDIDLPAAAALLGTDVRDAGKRIDRLVRAHLVQRSATGRLDMHDLVRAYARERASGDDTASARLVDHFVDAAGAAMDVLLPSGPVVGVDAGAARALVDAEWHNLLAVLAFTARQGWVERTGRLAAVLSRHLDQGGRHRDALTVLGHALEASRLAGDLAAEGAALYDLGVAHLRLGEHKEARKLHDQALAVCRAGGDRHGEAGALNNLGNLYERLGRYEEAIEHYRAALPLVRELDLRRGRAVLLTNLGVVHTRLGEYEQALRDGQEALEIFRELGDLGGAARTLGNLGEVHHLSGRDAFGHYDEALALATEVGAHSIRTEVLNHLGAAHLASGATEQARSSHTAALDLARATGDRYEEARALEGLGSAACAASQDPVGPWREAAELYRRMGLPEAGRVEALLGDR</sequence>
<dbReference type="PANTHER" id="PTHR47691">
    <property type="entry name" value="REGULATOR-RELATED"/>
    <property type="match status" value="1"/>
</dbReference>
<dbReference type="InterPro" id="IPR011990">
    <property type="entry name" value="TPR-like_helical_dom_sf"/>
</dbReference>
<evidence type="ECO:0000313" key="4">
    <source>
        <dbReference type="Proteomes" id="UP000741013"/>
    </source>
</evidence>
<dbReference type="InterPro" id="IPR001387">
    <property type="entry name" value="Cro/C1-type_HTH"/>
</dbReference>
<dbReference type="InterPro" id="IPR019734">
    <property type="entry name" value="TPR_rpt"/>
</dbReference>
<dbReference type="PROSITE" id="PS50293">
    <property type="entry name" value="TPR_REGION"/>
    <property type="match status" value="1"/>
</dbReference>
<gene>
    <name evidence="3" type="ORF">JOM49_003228</name>
</gene>
<dbReference type="RefSeq" id="WP_209665090.1">
    <property type="nucleotide sequence ID" value="NZ_JAGGMS010000001.1"/>
</dbReference>
<dbReference type="SMART" id="SM00028">
    <property type="entry name" value="TPR"/>
    <property type="match status" value="5"/>
</dbReference>
<dbReference type="Pfam" id="PF01381">
    <property type="entry name" value="HTH_3"/>
    <property type="match status" value="1"/>
</dbReference>
<evidence type="ECO:0000313" key="3">
    <source>
        <dbReference type="EMBL" id="MBP2181702.1"/>
    </source>
</evidence>
<keyword evidence="4" id="KW-1185">Reference proteome</keyword>
<dbReference type="Pfam" id="PF13424">
    <property type="entry name" value="TPR_12"/>
    <property type="match status" value="3"/>
</dbReference>
<protein>
    <submittedName>
        <fullName evidence="3">Tetratricopeptide (TPR) repeat protein/transcriptional regulator with XRE-family HTH domain</fullName>
    </submittedName>
</protein>
<dbReference type="PRINTS" id="PR00364">
    <property type="entry name" value="DISEASERSIST"/>
</dbReference>
<feature type="domain" description="HTH cro/C1-type" evidence="2">
    <location>
        <begin position="33"/>
        <end position="73"/>
    </location>
</feature>
<accession>A0ABS4PQK9</accession>
<proteinExistence type="predicted"/>
<comment type="caution">
    <text evidence="3">The sequence shown here is derived from an EMBL/GenBank/DDBJ whole genome shotgun (WGS) entry which is preliminary data.</text>
</comment>
<dbReference type="SUPFAM" id="SSF48452">
    <property type="entry name" value="TPR-like"/>
    <property type="match status" value="2"/>
</dbReference>
<reference evidence="3 4" key="1">
    <citation type="submission" date="2021-03" db="EMBL/GenBank/DDBJ databases">
        <title>Sequencing the genomes of 1000 actinobacteria strains.</title>
        <authorList>
            <person name="Klenk H.-P."/>
        </authorList>
    </citation>
    <scope>NUCLEOTIDE SEQUENCE [LARGE SCALE GENOMIC DNA]</scope>
    <source>
        <strain evidence="3 4">DSM 45510</strain>
    </source>
</reference>
<evidence type="ECO:0000256" key="1">
    <source>
        <dbReference type="PROSITE-ProRule" id="PRU00339"/>
    </source>
</evidence>
<keyword evidence="1" id="KW-0802">TPR repeat</keyword>
<dbReference type="PROSITE" id="PS50005">
    <property type="entry name" value="TPR"/>
    <property type="match status" value="2"/>
</dbReference>
<organism evidence="3 4">
    <name type="scientific">Amycolatopsis magusensis</name>
    <dbReference type="NCBI Taxonomy" id="882444"/>
    <lineage>
        <taxon>Bacteria</taxon>
        <taxon>Bacillati</taxon>
        <taxon>Actinomycetota</taxon>
        <taxon>Actinomycetes</taxon>
        <taxon>Pseudonocardiales</taxon>
        <taxon>Pseudonocardiaceae</taxon>
        <taxon>Amycolatopsis</taxon>
    </lineage>
</organism>
<dbReference type="CDD" id="cd00093">
    <property type="entry name" value="HTH_XRE"/>
    <property type="match status" value="1"/>
</dbReference>
<evidence type="ECO:0000259" key="2">
    <source>
        <dbReference type="PROSITE" id="PS50943"/>
    </source>
</evidence>
<dbReference type="PROSITE" id="PS50943">
    <property type="entry name" value="HTH_CROC1"/>
    <property type="match status" value="1"/>
</dbReference>
<dbReference type="Gene3D" id="3.40.50.300">
    <property type="entry name" value="P-loop containing nucleotide triphosphate hydrolases"/>
    <property type="match status" value="1"/>
</dbReference>
<feature type="repeat" description="TPR" evidence="1">
    <location>
        <begin position="602"/>
        <end position="635"/>
    </location>
</feature>
<dbReference type="Pfam" id="PF00931">
    <property type="entry name" value="NB-ARC"/>
    <property type="match status" value="1"/>
</dbReference>
<dbReference type="EMBL" id="JAGGMS010000001">
    <property type="protein sequence ID" value="MBP2181702.1"/>
    <property type="molecule type" value="Genomic_DNA"/>
</dbReference>
<name>A0ABS4PQK9_9PSEU</name>
<feature type="repeat" description="TPR" evidence="1">
    <location>
        <begin position="562"/>
        <end position="595"/>
    </location>
</feature>
<dbReference type="InterPro" id="IPR027417">
    <property type="entry name" value="P-loop_NTPase"/>
</dbReference>
<dbReference type="PANTHER" id="PTHR47691:SF3">
    <property type="entry name" value="HTH-TYPE TRANSCRIPTIONAL REGULATOR RV0890C-RELATED"/>
    <property type="match status" value="1"/>
</dbReference>